<keyword evidence="2" id="KW-0596">Phosphopantetheine</keyword>
<evidence type="ECO:0000313" key="6">
    <source>
        <dbReference type="EMBL" id="AJT42515.1"/>
    </source>
</evidence>
<dbReference type="SUPFAM" id="SSF47336">
    <property type="entry name" value="ACP-like"/>
    <property type="match status" value="1"/>
</dbReference>
<evidence type="ECO:0000313" key="7">
    <source>
        <dbReference type="Proteomes" id="UP000061839"/>
    </source>
</evidence>
<organism evidence="6 7">
    <name type="scientific">Psychromicrobium lacuslunae</name>
    <dbReference type="NCBI Taxonomy" id="1618207"/>
    <lineage>
        <taxon>Bacteria</taxon>
        <taxon>Bacillati</taxon>
        <taxon>Actinomycetota</taxon>
        <taxon>Actinomycetes</taxon>
        <taxon>Micrococcales</taxon>
        <taxon>Micrococcaceae</taxon>
        <taxon>Psychromicrobium</taxon>
    </lineage>
</organism>
<dbReference type="Pfam" id="PF00550">
    <property type="entry name" value="PP-binding"/>
    <property type="match status" value="1"/>
</dbReference>
<evidence type="ECO:0000256" key="4">
    <source>
        <dbReference type="SAM" id="MobiDB-lite"/>
    </source>
</evidence>
<dbReference type="Gene3D" id="3.30.559.30">
    <property type="entry name" value="Nonribosomal peptide synthetase, condensation domain"/>
    <property type="match status" value="1"/>
</dbReference>
<dbReference type="CDD" id="cd19531">
    <property type="entry name" value="LCL_NRPS-like"/>
    <property type="match status" value="1"/>
</dbReference>
<dbReference type="PROSITE" id="PS00455">
    <property type="entry name" value="AMP_BINDING"/>
    <property type="match status" value="1"/>
</dbReference>
<dbReference type="InterPro" id="IPR009081">
    <property type="entry name" value="PP-bd_ACP"/>
</dbReference>
<sequence length="1088" mass="119874">MNDLSTLISRLPDQRREDLLRRLASARAEKLKLVRRRPGAETPASLQQQWFVDQTHRDNTGDRFNHVWTLFGSLDLEVFRAALDIVMARHESLRTSMAMSGIAELSVVEAKEFPLSYRDLSAEKDPEASFRILADEVQKSSFDLQRPPLFKAALVRMSPQEHRFLLTVHHFIWDTASANIFWRELSASVKVILGVEQLRAESAINYRDYAVWQRTAVTKRKPSLTQWWRSYLEGVEATELPGDRPRQELQNRRAAALNGTLAGKETLSDLAKLCTLEGTNLFAGLAGIFAHLLGRWTGSDEVTFGAPFDLRVDERLRDCIGHFSNMLPLRCDTGNARTLREQIGVTRDLIDAVKARQDLPFNDIVAAINPKRDPGRTPLFQIELALQESHPGQQEPVLPGVTVSPEINQTENAEFDFSLLVQVDTDRLRFILEYNTEIYDRQTMEAFSTSIITLIAQAVATPNAPLESIELIDESEKAILEELGDGGPKTGDWNMPVPEIILNRAKDYPQAVAVSYADRNLEYGELVARASSVAARLGQLGVGPGDRVLLVARPSDEAIVGILGILLLGATYVPLDPDLPVTRARHIADQAQAAAWLLDSVEVTKFSDLISVPRMTISSAESVDLVVNSHASAEGSAYVIFTSGTTGRPKGVEIDHTALAHFCGEIRRAYSITNSDRVLGFARLNFDVSVFEIFATLSAGATLCIPELPTRRDPVRLQNYLDHEKISVAELPPALLPLLSPTLSSLRLISVGGEPFSGQLVKLWSRDREFWNGYGPTESTVAITLKQCAGDWSTNPPIGRPLPGARARVIDSAGRLVPRGCVGELMVTGPTVALGYFRDETQTKRAFDESHGERSFRTGDLVRWRSDGELDFIGRRDRQVKVNGFRIELSEVEHALLEVDVSSQVVAKVVKAEGLGQVLVAFVTPHSDQQADPMLLRAEAAKKLPPYAVPARIICLQAIPLTSSGKVDHRALDSALELDLQRGRGAMQSSRELSSAEHHLAVNVFCPILAISELDPDAGFFELGGNSLQATQVTALVEQRLGIKISILELFQNSSVRALSSLIESHRSGESSSSFRGKNALSAESASQ</sequence>
<keyword evidence="3" id="KW-0597">Phosphoprotein</keyword>
<dbReference type="InterPro" id="IPR023213">
    <property type="entry name" value="CAT-like_dom_sf"/>
</dbReference>
<dbReference type="InterPro" id="IPR045851">
    <property type="entry name" value="AMP-bd_C_sf"/>
</dbReference>
<evidence type="ECO:0000256" key="2">
    <source>
        <dbReference type="ARBA" id="ARBA00022450"/>
    </source>
</evidence>
<dbReference type="InterPro" id="IPR025110">
    <property type="entry name" value="AMP-bd_C"/>
</dbReference>
<evidence type="ECO:0000256" key="3">
    <source>
        <dbReference type="ARBA" id="ARBA00022553"/>
    </source>
</evidence>
<dbReference type="Pfam" id="PF13193">
    <property type="entry name" value="AMP-binding_C"/>
    <property type="match status" value="1"/>
</dbReference>
<dbReference type="InterPro" id="IPR020845">
    <property type="entry name" value="AMP-binding_CS"/>
</dbReference>
<dbReference type="RefSeq" id="WP_045076381.1">
    <property type="nucleotide sequence ID" value="NZ_CP011005.1"/>
</dbReference>
<dbReference type="HOGENOM" id="CLU_000022_2_4_11"/>
<proteinExistence type="predicted"/>
<dbReference type="Pfam" id="PF00501">
    <property type="entry name" value="AMP-binding"/>
    <property type="match status" value="1"/>
</dbReference>
<dbReference type="SMART" id="SM00823">
    <property type="entry name" value="PKS_PP"/>
    <property type="match status" value="1"/>
</dbReference>
<reference evidence="6 7" key="1">
    <citation type="journal article" date="2015" name="Genome Announc.">
        <title>Complete Genome Sequencing of Protease-Producing Novel Arthrobacter sp. Strain IHBB 11108 Using PacBio Single-Molecule Real-Time Sequencing Technology.</title>
        <authorList>
            <person name="Kiran S."/>
            <person name="Swarnkar M.K."/>
            <person name="Pal M."/>
            <person name="Thakur R."/>
            <person name="Tewari R."/>
            <person name="Singh A.K."/>
            <person name="Gulati A."/>
        </authorList>
    </citation>
    <scope>NUCLEOTIDE SEQUENCE [LARGE SCALE GENOMIC DNA]</scope>
    <source>
        <strain evidence="6 7">IHBB 11108</strain>
    </source>
</reference>
<dbReference type="Gene3D" id="3.40.50.12780">
    <property type="entry name" value="N-terminal domain of ligase-like"/>
    <property type="match status" value="1"/>
</dbReference>
<evidence type="ECO:0000256" key="1">
    <source>
        <dbReference type="ARBA" id="ARBA00001957"/>
    </source>
</evidence>
<evidence type="ECO:0000259" key="5">
    <source>
        <dbReference type="PROSITE" id="PS50075"/>
    </source>
</evidence>
<dbReference type="GO" id="GO:0047527">
    <property type="term" value="F:2,3-dihydroxybenzoate-serine ligase activity"/>
    <property type="evidence" value="ECO:0007669"/>
    <property type="project" value="TreeGrafter"/>
</dbReference>
<dbReference type="KEGG" id="ari:UM93_15295"/>
<comment type="cofactor">
    <cofactor evidence="1">
        <name>pantetheine 4'-phosphate</name>
        <dbReference type="ChEBI" id="CHEBI:47942"/>
    </cofactor>
</comment>
<protein>
    <recommendedName>
        <fullName evidence="5">Carrier domain-containing protein</fullName>
    </recommendedName>
</protein>
<dbReference type="PANTHER" id="PTHR45527">
    <property type="entry name" value="NONRIBOSOMAL PEPTIDE SYNTHETASE"/>
    <property type="match status" value="1"/>
</dbReference>
<dbReference type="SUPFAM" id="SSF56801">
    <property type="entry name" value="Acetyl-CoA synthetase-like"/>
    <property type="match status" value="1"/>
</dbReference>
<dbReference type="InterPro" id="IPR042099">
    <property type="entry name" value="ANL_N_sf"/>
</dbReference>
<dbReference type="InterPro" id="IPR001242">
    <property type="entry name" value="Condensation_dom"/>
</dbReference>
<dbReference type="PATRIC" id="fig|1618207.4.peg.3112"/>
<dbReference type="Pfam" id="PF00668">
    <property type="entry name" value="Condensation"/>
    <property type="match status" value="1"/>
</dbReference>
<dbReference type="AlphaFoldDB" id="A0A0D4C2A6"/>
<dbReference type="Gene3D" id="3.30.300.30">
    <property type="match status" value="1"/>
</dbReference>
<dbReference type="NCBIfam" id="TIGR01733">
    <property type="entry name" value="AA-adenyl-dom"/>
    <property type="match status" value="1"/>
</dbReference>
<dbReference type="CDD" id="cd05930">
    <property type="entry name" value="A_NRPS"/>
    <property type="match status" value="1"/>
</dbReference>
<dbReference type="GO" id="GO:0031177">
    <property type="term" value="F:phosphopantetheine binding"/>
    <property type="evidence" value="ECO:0007669"/>
    <property type="project" value="InterPro"/>
</dbReference>
<dbReference type="STRING" id="1618207.UM93_15295"/>
<name>A0A0D4C2A6_9MICC</name>
<keyword evidence="7" id="KW-1185">Reference proteome</keyword>
<dbReference type="OrthoDB" id="2472181at2"/>
<dbReference type="Proteomes" id="UP000061839">
    <property type="component" value="Chromosome"/>
</dbReference>
<dbReference type="GO" id="GO:0009239">
    <property type="term" value="P:enterobactin biosynthetic process"/>
    <property type="evidence" value="ECO:0007669"/>
    <property type="project" value="TreeGrafter"/>
</dbReference>
<dbReference type="GO" id="GO:0008610">
    <property type="term" value="P:lipid biosynthetic process"/>
    <property type="evidence" value="ECO:0007669"/>
    <property type="project" value="UniProtKB-ARBA"/>
</dbReference>
<dbReference type="InterPro" id="IPR020806">
    <property type="entry name" value="PKS_PP-bd"/>
</dbReference>
<dbReference type="GO" id="GO:0005829">
    <property type="term" value="C:cytosol"/>
    <property type="evidence" value="ECO:0007669"/>
    <property type="project" value="TreeGrafter"/>
</dbReference>
<dbReference type="GO" id="GO:0043041">
    <property type="term" value="P:amino acid activation for nonribosomal peptide biosynthetic process"/>
    <property type="evidence" value="ECO:0007669"/>
    <property type="project" value="TreeGrafter"/>
</dbReference>
<dbReference type="PROSITE" id="PS50075">
    <property type="entry name" value="CARRIER"/>
    <property type="match status" value="1"/>
</dbReference>
<gene>
    <name evidence="6" type="ORF">UM93_15295</name>
</gene>
<dbReference type="InterPro" id="IPR000873">
    <property type="entry name" value="AMP-dep_synth/lig_dom"/>
</dbReference>
<dbReference type="EMBL" id="CP011005">
    <property type="protein sequence ID" value="AJT42515.1"/>
    <property type="molecule type" value="Genomic_DNA"/>
</dbReference>
<feature type="region of interest" description="Disordered" evidence="4">
    <location>
        <begin position="1068"/>
        <end position="1088"/>
    </location>
</feature>
<dbReference type="PANTHER" id="PTHR45527:SF1">
    <property type="entry name" value="FATTY ACID SYNTHASE"/>
    <property type="match status" value="1"/>
</dbReference>
<dbReference type="InterPro" id="IPR036736">
    <property type="entry name" value="ACP-like_sf"/>
</dbReference>
<dbReference type="Gene3D" id="1.10.1200.10">
    <property type="entry name" value="ACP-like"/>
    <property type="match status" value="1"/>
</dbReference>
<dbReference type="PROSITE" id="PS00012">
    <property type="entry name" value="PHOSPHOPANTETHEINE"/>
    <property type="match status" value="1"/>
</dbReference>
<dbReference type="Gene3D" id="3.30.559.10">
    <property type="entry name" value="Chloramphenicol acetyltransferase-like domain"/>
    <property type="match status" value="1"/>
</dbReference>
<feature type="domain" description="Carrier" evidence="5">
    <location>
        <begin position="992"/>
        <end position="1067"/>
    </location>
</feature>
<dbReference type="InterPro" id="IPR006162">
    <property type="entry name" value="Ppantetheine_attach_site"/>
</dbReference>
<dbReference type="SUPFAM" id="SSF52777">
    <property type="entry name" value="CoA-dependent acyltransferases"/>
    <property type="match status" value="2"/>
</dbReference>
<dbReference type="GO" id="GO:0009366">
    <property type="term" value="C:enterobactin synthetase complex"/>
    <property type="evidence" value="ECO:0007669"/>
    <property type="project" value="TreeGrafter"/>
</dbReference>
<accession>A0A0D4C2A6</accession>
<dbReference type="InterPro" id="IPR010071">
    <property type="entry name" value="AA_adenyl_dom"/>
</dbReference>